<reference evidence="3" key="1">
    <citation type="journal article" date="2016" name="Genome Announc.">
        <title>Genome sequence of Ustilaginoidea virens IPU010, a rice pathogenic fungus causing false smut.</title>
        <authorList>
            <person name="Kumagai T."/>
            <person name="Ishii T."/>
            <person name="Terai G."/>
            <person name="Umemura M."/>
            <person name="Machida M."/>
            <person name="Asai K."/>
        </authorList>
    </citation>
    <scope>NUCLEOTIDE SEQUENCE [LARGE SCALE GENOMIC DNA]</scope>
    <source>
        <strain evidence="3">IPU010</strain>
    </source>
</reference>
<keyword evidence="1" id="KW-1133">Transmembrane helix</keyword>
<name>A0A1B5L2N5_USTVR</name>
<dbReference type="Proteomes" id="UP000054053">
    <property type="component" value="Unassembled WGS sequence"/>
</dbReference>
<dbReference type="EMBL" id="BBTG02000001">
    <property type="protein sequence ID" value="GAO16683.1"/>
    <property type="molecule type" value="Genomic_DNA"/>
</dbReference>
<evidence type="ECO:0000313" key="2">
    <source>
        <dbReference type="EMBL" id="GAO16683.1"/>
    </source>
</evidence>
<protein>
    <submittedName>
        <fullName evidence="2">Uncharacterized protein</fullName>
    </submittedName>
</protein>
<keyword evidence="1" id="KW-0472">Membrane</keyword>
<dbReference type="AlphaFoldDB" id="A0A1B5L2N5"/>
<gene>
    <name evidence="2" type="ORF">UVI_02002290</name>
</gene>
<accession>A0A1B5L2N5</accession>
<evidence type="ECO:0000256" key="1">
    <source>
        <dbReference type="SAM" id="Phobius"/>
    </source>
</evidence>
<proteinExistence type="predicted"/>
<organism evidence="2 3">
    <name type="scientific">Ustilaginoidea virens</name>
    <name type="common">Rice false smut fungus</name>
    <name type="synonym">Villosiclava virens</name>
    <dbReference type="NCBI Taxonomy" id="1159556"/>
    <lineage>
        <taxon>Eukaryota</taxon>
        <taxon>Fungi</taxon>
        <taxon>Dikarya</taxon>
        <taxon>Ascomycota</taxon>
        <taxon>Pezizomycotina</taxon>
        <taxon>Sordariomycetes</taxon>
        <taxon>Hypocreomycetidae</taxon>
        <taxon>Hypocreales</taxon>
        <taxon>Clavicipitaceae</taxon>
        <taxon>Ustilaginoidea</taxon>
    </lineage>
</organism>
<sequence>MLLAEPWSTQPSTSGIINIVVIIVIIIVAGDLEMHPIIFAGGPMPQSGTISNSHPAFDMDNDSIDFGLIIGGLLAAMVVMPMGEGGEGLVIHTGRCWRAGKALEPAATTTCTLR</sequence>
<feature type="transmembrane region" description="Helical" evidence="1">
    <location>
        <begin position="12"/>
        <end position="30"/>
    </location>
</feature>
<keyword evidence="1" id="KW-0812">Transmembrane</keyword>
<comment type="caution">
    <text evidence="2">The sequence shown here is derived from an EMBL/GenBank/DDBJ whole genome shotgun (WGS) entry which is preliminary data.</text>
</comment>
<evidence type="ECO:0000313" key="3">
    <source>
        <dbReference type="Proteomes" id="UP000054053"/>
    </source>
</evidence>